<dbReference type="Gene3D" id="3.40.430.10">
    <property type="entry name" value="Dihydrofolate Reductase, subunit A"/>
    <property type="match status" value="1"/>
</dbReference>
<dbReference type="AlphaFoldDB" id="A0A699ZYU6"/>
<protein>
    <recommendedName>
        <fullName evidence="4">Bacterial bifunctional deaminase-reductase C-terminal domain-containing protein</fullName>
    </recommendedName>
</protein>
<dbReference type="InterPro" id="IPR050765">
    <property type="entry name" value="Riboflavin_Biosynth_HTPR"/>
</dbReference>
<evidence type="ECO:0000259" key="4">
    <source>
        <dbReference type="Pfam" id="PF01872"/>
    </source>
</evidence>
<dbReference type="GO" id="GO:0008703">
    <property type="term" value="F:5-amino-6-(5-phosphoribosylamino)uracil reductase activity"/>
    <property type="evidence" value="ECO:0007669"/>
    <property type="project" value="InterPro"/>
</dbReference>
<evidence type="ECO:0000256" key="1">
    <source>
        <dbReference type="ARBA" id="ARBA00005104"/>
    </source>
</evidence>
<gene>
    <name evidence="5" type="ORF">HaLaN_21151</name>
</gene>
<evidence type="ECO:0000313" key="6">
    <source>
        <dbReference type="Proteomes" id="UP000485058"/>
    </source>
</evidence>
<evidence type="ECO:0000256" key="2">
    <source>
        <dbReference type="ARBA" id="ARBA00022857"/>
    </source>
</evidence>
<comment type="pathway">
    <text evidence="1">Cofactor biosynthesis; riboflavin biosynthesis.</text>
</comment>
<accession>A0A699ZYU6</accession>
<evidence type="ECO:0000256" key="3">
    <source>
        <dbReference type="ARBA" id="ARBA00023002"/>
    </source>
</evidence>
<feature type="domain" description="Bacterial bifunctional deaminase-reductase C-terminal" evidence="4">
    <location>
        <begin position="1"/>
        <end position="48"/>
    </location>
</feature>
<dbReference type="InterPro" id="IPR002734">
    <property type="entry name" value="RibDG_C"/>
</dbReference>
<sequence>MTLDGKIATEQGHSAWVTSPPARALVFEARARSDAVIVGGNTVSLPTPGGCFSSWGASQLL</sequence>
<dbReference type="InterPro" id="IPR024072">
    <property type="entry name" value="DHFR-like_dom_sf"/>
</dbReference>
<organism evidence="5 6">
    <name type="scientific">Haematococcus lacustris</name>
    <name type="common">Green alga</name>
    <name type="synonym">Haematococcus pluvialis</name>
    <dbReference type="NCBI Taxonomy" id="44745"/>
    <lineage>
        <taxon>Eukaryota</taxon>
        <taxon>Viridiplantae</taxon>
        <taxon>Chlorophyta</taxon>
        <taxon>core chlorophytes</taxon>
        <taxon>Chlorophyceae</taxon>
        <taxon>CS clade</taxon>
        <taxon>Chlamydomonadales</taxon>
        <taxon>Haematococcaceae</taxon>
        <taxon>Haematococcus</taxon>
    </lineage>
</organism>
<name>A0A699ZYU6_HAELA</name>
<keyword evidence="2" id="KW-0521">NADP</keyword>
<dbReference type="PANTHER" id="PTHR38011:SF7">
    <property type="entry name" value="2,5-DIAMINO-6-RIBOSYLAMINO-4(3H)-PYRIMIDINONE 5'-PHOSPHATE REDUCTASE"/>
    <property type="match status" value="1"/>
</dbReference>
<dbReference type="EMBL" id="BLLF01002294">
    <property type="protein sequence ID" value="GFH23528.1"/>
    <property type="molecule type" value="Genomic_DNA"/>
</dbReference>
<dbReference type="GO" id="GO:0009231">
    <property type="term" value="P:riboflavin biosynthetic process"/>
    <property type="evidence" value="ECO:0007669"/>
    <property type="project" value="InterPro"/>
</dbReference>
<comment type="caution">
    <text evidence="5">The sequence shown here is derived from an EMBL/GenBank/DDBJ whole genome shotgun (WGS) entry which is preliminary data.</text>
</comment>
<keyword evidence="6" id="KW-1185">Reference proteome</keyword>
<dbReference type="SUPFAM" id="SSF53597">
    <property type="entry name" value="Dihydrofolate reductase-like"/>
    <property type="match status" value="1"/>
</dbReference>
<keyword evidence="3" id="KW-0560">Oxidoreductase</keyword>
<dbReference type="Pfam" id="PF01872">
    <property type="entry name" value="RibD_C"/>
    <property type="match status" value="1"/>
</dbReference>
<dbReference type="Proteomes" id="UP000485058">
    <property type="component" value="Unassembled WGS sequence"/>
</dbReference>
<proteinExistence type="predicted"/>
<evidence type="ECO:0000313" key="5">
    <source>
        <dbReference type="EMBL" id="GFH23528.1"/>
    </source>
</evidence>
<dbReference type="PANTHER" id="PTHR38011">
    <property type="entry name" value="DIHYDROFOLATE REDUCTASE FAMILY PROTEIN (AFU_ORTHOLOGUE AFUA_8G06820)"/>
    <property type="match status" value="1"/>
</dbReference>
<reference evidence="5 6" key="1">
    <citation type="submission" date="2020-02" db="EMBL/GenBank/DDBJ databases">
        <title>Draft genome sequence of Haematococcus lacustris strain NIES-144.</title>
        <authorList>
            <person name="Morimoto D."/>
            <person name="Nakagawa S."/>
            <person name="Yoshida T."/>
            <person name="Sawayama S."/>
        </authorList>
    </citation>
    <scope>NUCLEOTIDE SEQUENCE [LARGE SCALE GENOMIC DNA]</scope>
    <source>
        <strain evidence="5 6">NIES-144</strain>
    </source>
</reference>